<dbReference type="SUPFAM" id="SSF69118">
    <property type="entry name" value="AhpD-like"/>
    <property type="match status" value="1"/>
</dbReference>
<gene>
    <name evidence="2" type="ORF">ABLG96_07310</name>
</gene>
<organism evidence="2">
    <name type="scientific">Nakamurella sp. A5-74</name>
    <dbReference type="NCBI Taxonomy" id="3158264"/>
    <lineage>
        <taxon>Bacteria</taxon>
        <taxon>Bacillati</taxon>
        <taxon>Actinomycetota</taxon>
        <taxon>Actinomycetes</taxon>
        <taxon>Nakamurellales</taxon>
        <taxon>Nakamurellaceae</taxon>
        <taxon>Nakamurella</taxon>
    </lineage>
</organism>
<feature type="region of interest" description="Disordered" evidence="1">
    <location>
        <begin position="1"/>
        <end position="26"/>
    </location>
</feature>
<sequence length="206" mass="22496">MTAATSRPTSLTPSTGVPSADRLSRARVPLDPPRGLVARLAAWYSRRRFGQVMEPALALAHQPRALLADLAFESLLQRCRSLDPGLSALATLSVAVDIECSWCLDFGYLEAHHRLVDPAKLRDLPVWQESEVYTPVERRVLGYAVAMTATPPVVTDEQAVALRTDLGDAAFVELTMMVAVENQRSRINAALGLVSQGFSESCRVPR</sequence>
<dbReference type="EMBL" id="CP159218">
    <property type="protein sequence ID" value="XCG65098.1"/>
    <property type="molecule type" value="Genomic_DNA"/>
</dbReference>
<dbReference type="RefSeq" id="WP_353650709.1">
    <property type="nucleotide sequence ID" value="NZ_CP159218.1"/>
</dbReference>
<dbReference type="Gene3D" id="1.20.1290.10">
    <property type="entry name" value="AhpD-like"/>
    <property type="match status" value="1"/>
</dbReference>
<evidence type="ECO:0000256" key="1">
    <source>
        <dbReference type="SAM" id="MobiDB-lite"/>
    </source>
</evidence>
<evidence type="ECO:0000313" key="2">
    <source>
        <dbReference type="EMBL" id="XCG65098.1"/>
    </source>
</evidence>
<protein>
    <submittedName>
        <fullName evidence="2">Carboxymuconolactone decarboxylase family protein</fullName>
    </submittedName>
</protein>
<accession>A0AAU8DU03</accession>
<feature type="compositionally biased region" description="Polar residues" evidence="1">
    <location>
        <begin position="1"/>
        <end position="17"/>
    </location>
</feature>
<dbReference type="InterPro" id="IPR029032">
    <property type="entry name" value="AhpD-like"/>
</dbReference>
<dbReference type="AlphaFoldDB" id="A0AAU8DU03"/>
<dbReference type="PANTHER" id="PTHR34846">
    <property type="entry name" value="4-CARBOXYMUCONOLACTONE DECARBOXYLASE FAMILY PROTEIN (AFU_ORTHOLOGUE AFUA_6G11590)"/>
    <property type="match status" value="1"/>
</dbReference>
<proteinExistence type="predicted"/>
<dbReference type="PANTHER" id="PTHR34846:SF10">
    <property type="entry name" value="CYTOPLASMIC PROTEIN"/>
    <property type="match status" value="1"/>
</dbReference>
<name>A0AAU8DU03_9ACTN</name>
<reference evidence="2" key="1">
    <citation type="submission" date="2024-05" db="EMBL/GenBank/DDBJ databases">
        <authorList>
            <person name="Cai S.Y."/>
            <person name="Jin L.M."/>
            <person name="Li H.R."/>
        </authorList>
    </citation>
    <scope>NUCLEOTIDE SEQUENCE</scope>
    <source>
        <strain evidence="2">A5-74</strain>
    </source>
</reference>